<feature type="non-terminal residue" evidence="2">
    <location>
        <position position="163"/>
    </location>
</feature>
<organism evidence="2 3">
    <name type="scientific">Eiseniibacteriota bacterium</name>
    <dbReference type="NCBI Taxonomy" id="2212470"/>
    <lineage>
        <taxon>Bacteria</taxon>
        <taxon>Candidatus Eiseniibacteriota</taxon>
    </lineage>
</organism>
<evidence type="ECO:0000313" key="2">
    <source>
        <dbReference type="EMBL" id="TMQ69315.1"/>
    </source>
</evidence>
<evidence type="ECO:0000256" key="1">
    <source>
        <dbReference type="SAM" id="SignalP"/>
    </source>
</evidence>
<reference evidence="2 3" key="1">
    <citation type="journal article" date="2019" name="Nat. Microbiol.">
        <title>Mediterranean grassland soil C-N compound turnover is dependent on rainfall and depth, and is mediated by genomically divergent microorganisms.</title>
        <authorList>
            <person name="Diamond S."/>
            <person name="Andeer P.F."/>
            <person name="Li Z."/>
            <person name="Crits-Christoph A."/>
            <person name="Burstein D."/>
            <person name="Anantharaman K."/>
            <person name="Lane K.R."/>
            <person name="Thomas B.C."/>
            <person name="Pan C."/>
            <person name="Northen T.R."/>
            <person name="Banfield J.F."/>
        </authorList>
    </citation>
    <scope>NUCLEOTIDE SEQUENCE [LARGE SCALE GENOMIC DNA]</scope>
    <source>
        <strain evidence="2">WS_10</strain>
    </source>
</reference>
<sequence>MKRGTMLLMGLLGVASECSAHEFWIAPSRYQAAAADTVAVRVCVGTGFRGEIKPYAPSRAVRFALRTTHDPDVSRAARNGDLVMARFVTPDGGGALVGYESSFADIELPADEFDRYLRLQGLDAVRAARARAPAVATARERYARCAKSWIAGGDAARVTRPLE</sequence>
<dbReference type="AlphaFoldDB" id="A0A538U080"/>
<dbReference type="EMBL" id="VBPA01000312">
    <property type="protein sequence ID" value="TMQ69315.1"/>
    <property type="molecule type" value="Genomic_DNA"/>
</dbReference>
<name>A0A538U080_UNCEI</name>
<feature type="signal peptide" evidence="1">
    <location>
        <begin position="1"/>
        <end position="20"/>
    </location>
</feature>
<gene>
    <name evidence="2" type="ORF">E6K80_12180</name>
</gene>
<accession>A0A538U080</accession>
<evidence type="ECO:0000313" key="3">
    <source>
        <dbReference type="Proteomes" id="UP000319836"/>
    </source>
</evidence>
<dbReference type="Proteomes" id="UP000319836">
    <property type="component" value="Unassembled WGS sequence"/>
</dbReference>
<keyword evidence="1" id="KW-0732">Signal</keyword>
<proteinExistence type="predicted"/>
<feature type="chain" id="PRO_5021803861" evidence="1">
    <location>
        <begin position="21"/>
        <end position="163"/>
    </location>
</feature>
<comment type="caution">
    <text evidence="2">The sequence shown here is derived from an EMBL/GenBank/DDBJ whole genome shotgun (WGS) entry which is preliminary data.</text>
</comment>
<protein>
    <submittedName>
        <fullName evidence="2">DUF4198 domain-containing protein</fullName>
    </submittedName>
</protein>